<comment type="subcellular location">
    <subcellularLocation>
        <location evidence="1">Membrane</location>
        <topology evidence="1">Multi-pass membrane protein</topology>
    </subcellularLocation>
</comment>
<organism evidence="7 8">
    <name type="scientific">Leishmania donovani</name>
    <dbReference type="NCBI Taxonomy" id="5661"/>
    <lineage>
        <taxon>Eukaryota</taxon>
        <taxon>Discoba</taxon>
        <taxon>Euglenozoa</taxon>
        <taxon>Kinetoplastea</taxon>
        <taxon>Metakinetoplastina</taxon>
        <taxon>Trypanosomatida</taxon>
        <taxon>Trypanosomatidae</taxon>
        <taxon>Leishmaniinae</taxon>
        <taxon>Leishmania</taxon>
    </lineage>
</organism>
<evidence type="ECO:0000256" key="5">
    <source>
        <dbReference type="SAM" id="MobiDB-lite"/>
    </source>
</evidence>
<accession>A0A6J8FBE7</accession>
<evidence type="ECO:0000256" key="2">
    <source>
        <dbReference type="ARBA" id="ARBA00022692"/>
    </source>
</evidence>
<feature type="transmembrane region" description="Helical" evidence="6">
    <location>
        <begin position="372"/>
        <end position="392"/>
    </location>
</feature>
<dbReference type="VEuPathDB" id="TriTrypDB:LdBPK_150900.1"/>
<evidence type="ECO:0000313" key="7">
    <source>
        <dbReference type="EMBL" id="CAC5428787.1"/>
    </source>
</evidence>
<feature type="transmembrane region" description="Helical" evidence="6">
    <location>
        <begin position="124"/>
        <end position="143"/>
    </location>
</feature>
<feature type="transmembrane region" description="Helical" evidence="6">
    <location>
        <begin position="228"/>
        <end position="248"/>
    </location>
</feature>
<reference evidence="7" key="1">
    <citation type="submission" date="2020-06" db="EMBL/GenBank/DDBJ databases">
        <authorList>
            <person name="Camacho E."/>
            <person name="Gonzalez-de la Fuente S."/>
            <person name="Rastrojo A."/>
            <person name="Peiro-Pastor R."/>
            <person name="Solana JC."/>
            <person name="Tabera L."/>
            <person name="Gamarro F."/>
            <person name="Carrasco-Ramiro F."/>
            <person name="Requena JM."/>
            <person name="Aguado B."/>
        </authorList>
    </citation>
    <scope>NUCLEOTIDE SEQUENCE</scope>
</reference>
<name>A0A6J8FBE7_LEIDO</name>
<dbReference type="GO" id="GO:0000139">
    <property type="term" value="C:Golgi membrane"/>
    <property type="evidence" value="ECO:0007669"/>
    <property type="project" value="InterPro"/>
</dbReference>
<evidence type="ECO:0000256" key="4">
    <source>
        <dbReference type="ARBA" id="ARBA00023136"/>
    </source>
</evidence>
<protein>
    <submittedName>
        <fullName evidence="7">Nucleotide-sugar_transporter_putative/Pfam:PF0414 2</fullName>
    </submittedName>
</protein>
<evidence type="ECO:0000256" key="6">
    <source>
        <dbReference type="SAM" id="Phobius"/>
    </source>
</evidence>
<feature type="transmembrane region" description="Helical" evidence="6">
    <location>
        <begin position="202"/>
        <end position="222"/>
    </location>
</feature>
<dbReference type="VEuPathDB" id="TriTrypDB:LDHU3_15.1150"/>
<keyword evidence="2 6" id="KW-0812">Transmembrane</keyword>
<feature type="transmembrane region" description="Helical" evidence="6">
    <location>
        <begin position="280"/>
        <end position="300"/>
    </location>
</feature>
<dbReference type="EMBL" id="LR812635">
    <property type="protein sequence ID" value="CAC5428787.1"/>
    <property type="molecule type" value="Genomic_DNA"/>
</dbReference>
<dbReference type="GO" id="GO:0015165">
    <property type="term" value="F:pyrimidine nucleotide-sugar transmembrane transporter activity"/>
    <property type="evidence" value="ECO:0007669"/>
    <property type="project" value="InterPro"/>
</dbReference>
<feature type="transmembrane region" description="Helical" evidence="6">
    <location>
        <begin position="321"/>
        <end position="345"/>
    </location>
</feature>
<dbReference type="InterPro" id="IPR007271">
    <property type="entry name" value="Nuc_sug_transpt"/>
</dbReference>
<sequence length="461" mass="50212">MAVPVAAMERFTPETKRFQDEGSAHPLFHSGPRKSVLDSPMQPVPPLTLSNAIMFSYACSRKSEDDESRGTMWGVEDSCNSSAVMRVSCIRGVHKASEEREVLFPPTEGASAGPPSPPDSTLPFLQSAALAATYMLTSMFFVLTIRYTENHHQNCNDALIIFAIELAKLAVSVALKYREDAEFLPVTLLFTAQRREIWRGGLSYAVASLLYTVYNNVAFANLKLFHAGTYQVFMQTRILFTGIFFSLLPHHALTVRKWVALVLLMIGVASKYYSPSTLQLGSHVLFILLQALLSSMAGVYNEYALKKERHLSIHQQNFFMYLYAIIFNAVFGLLADPSIITGVFAATTTTTTSTAAVAELNGNAALPPQRSVAPLVVLLILFGSATGISAAFMLKFVSVIAKAFASALEVPLTAAVAAALLGEPFTGHDAIAACIVMTSIYMYYTCGWGDDRTISCRSATS</sequence>
<feature type="transmembrane region" description="Helical" evidence="6">
    <location>
        <begin position="255"/>
        <end position="274"/>
    </location>
</feature>
<evidence type="ECO:0000313" key="8">
    <source>
        <dbReference type="Proteomes" id="UP000601710"/>
    </source>
</evidence>
<feature type="region of interest" description="Disordered" evidence="5">
    <location>
        <begin position="19"/>
        <end position="40"/>
    </location>
</feature>
<keyword evidence="4 6" id="KW-0472">Membrane</keyword>
<dbReference type="PANTHER" id="PTHR10231">
    <property type="entry name" value="NUCLEOTIDE-SUGAR TRANSMEMBRANE TRANSPORTER"/>
    <property type="match status" value="1"/>
</dbReference>
<keyword evidence="3 6" id="KW-1133">Transmembrane helix</keyword>
<feature type="transmembrane region" description="Helical" evidence="6">
    <location>
        <begin position="399"/>
        <end position="421"/>
    </location>
</feature>
<dbReference type="AlphaFoldDB" id="A0A6J8FBE7"/>
<evidence type="ECO:0000256" key="3">
    <source>
        <dbReference type="ARBA" id="ARBA00022989"/>
    </source>
</evidence>
<dbReference type="VEuPathDB" id="TriTrypDB:LdCL_150014500"/>
<evidence type="ECO:0000256" key="1">
    <source>
        <dbReference type="ARBA" id="ARBA00004141"/>
    </source>
</evidence>
<gene>
    <name evidence="7" type="ORF">LDHU3_15.1150</name>
</gene>
<feature type="transmembrane region" description="Helical" evidence="6">
    <location>
        <begin position="427"/>
        <end position="444"/>
    </location>
</feature>
<proteinExistence type="predicted"/>
<dbReference type="Proteomes" id="UP000601710">
    <property type="component" value="Chromosome 15"/>
</dbReference>
<dbReference type="Pfam" id="PF04142">
    <property type="entry name" value="Nuc_sug_transp"/>
    <property type="match status" value="1"/>
</dbReference>